<protein>
    <submittedName>
        <fullName evidence="3">Uncharacterized protein</fullName>
    </submittedName>
</protein>
<proteinExistence type="predicted"/>
<organism evidence="3 4">
    <name type="scientific">Diacronema lutheri</name>
    <name type="common">Unicellular marine alga</name>
    <name type="synonym">Monochrysis lutheri</name>
    <dbReference type="NCBI Taxonomy" id="2081491"/>
    <lineage>
        <taxon>Eukaryota</taxon>
        <taxon>Haptista</taxon>
        <taxon>Haptophyta</taxon>
        <taxon>Pavlovophyceae</taxon>
        <taxon>Pavlovales</taxon>
        <taxon>Pavlovaceae</taxon>
        <taxon>Diacronema</taxon>
    </lineage>
</organism>
<evidence type="ECO:0000256" key="2">
    <source>
        <dbReference type="SAM" id="MobiDB-lite"/>
    </source>
</evidence>
<dbReference type="AlphaFoldDB" id="A0A8J6CI71"/>
<feature type="region of interest" description="Disordered" evidence="2">
    <location>
        <begin position="386"/>
        <end position="429"/>
    </location>
</feature>
<sequence length="511" mass="53889">MGALRSPGLRSPTTPALLRRSRRHQAASQQVDNWAERLASATRELERVLHESAELGATVESLSAVVAALHAAGGVGAAARVALDASSARLRVLRENEARRVLAELFEVLDKGALVAQCVHAALEVEGEHADDFGALGARAQDVAITASLFRCQLREVVGGGDDASGYSFDIALGGALRDGALPLLHAVAKYVSAMLGISSRVIFAAAPSIAERLDNPQSLQPRILVDEHLTCPFALGPRVLTLLKRLGGLFGQEHEDMRSIDALLVTLREQEERERERCAVEQAARQGVAATSPAEPNAPSHGKHGRHFAWIPAAWRRRVSLGGGVDGAFSRLSLEPALGAAPSRTSMAECERECARLVPHGRPAHDPSASAAPARVDGDVEVGHVRAQSHAQPAPLSPPRAPQRTPALGSSAKRRLSASARRRSDTLKRHLSGLNAVLAARSDSPSSTCAVRECAPRTAAPERARHGGADANAAVPGSGARRSSMPHVLGEHRGQPSASLADVRLESAHS</sequence>
<comment type="caution">
    <text evidence="3">The sequence shown here is derived from an EMBL/GenBank/DDBJ whole genome shotgun (WGS) entry which is preliminary data.</text>
</comment>
<feature type="region of interest" description="Disordered" evidence="2">
    <location>
        <begin position="460"/>
        <end position="511"/>
    </location>
</feature>
<gene>
    <name evidence="3" type="ORF">KFE25_013586</name>
</gene>
<feature type="coiled-coil region" evidence="1">
    <location>
        <begin position="24"/>
        <end position="51"/>
    </location>
</feature>
<reference evidence="3" key="1">
    <citation type="submission" date="2021-05" db="EMBL/GenBank/DDBJ databases">
        <title>The genome of the haptophyte Pavlova lutheri (Diacronema luteri, Pavlovales) - a model for lipid biosynthesis in eukaryotic algae.</title>
        <authorList>
            <person name="Hulatt C.J."/>
            <person name="Posewitz M.C."/>
        </authorList>
    </citation>
    <scope>NUCLEOTIDE SEQUENCE</scope>
    <source>
        <strain evidence="3">NIVA-4/92</strain>
    </source>
</reference>
<dbReference type="EMBL" id="JAGTXO010000004">
    <property type="protein sequence ID" value="KAG8468503.1"/>
    <property type="molecule type" value="Genomic_DNA"/>
</dbReference>
<feature type="region of interest" description="Disordered" evidence="2">
    <location>
        <begin position="278"/>
        <end position="306"/>
    </location>
</feature>
<evidence type="ECO:0000256" key="1">
    <source>
        <dbReference type="SAM" id="Coils"/>
    </source>
</evidence>
<keyword evidence="4" id="KW-1185">Reference proteome</keyword>
<accession>A0A8J6CI71</accession>
<dbReference type="Proteomes" id="UP000751190">
    <property type="component" value="Unassembled WGS sequence"/>
</dbReference>
<keyword evidence="1" id="KW-0175">Coiled coil</keyword>
<evidence type="ECO:0000313" key="3">
    <source>
        <dbReference type="EMBL" id="KAG8468503.1"/>
    </source>
</evidence>
<name>A0A8J6CI71_DIALT</name>
<evidence type="ECO:0000313" key="4">
    <source>
        <dbReference type="Proteomes" id="UP000751190"/>
    </source>
</evidence>